<dbReference type="AlphaFoldDB" id="A0AAV0YBX5"/>
<name>A0AAV0YBX5_VICFA</name>
<reference evidence="2 3" key="1">
    <citation type="submission" date="2023-01" db="EMBL/GenBank/DDBJ databases">
        <authorList>
            <person name="Kreplak J."/>
        </authorList>
    </citation>
    <scope>NUCLEOTIDE SEQUENCE [LARGE SCALE GENOMIC DNA]</scope>
</reference>
<evidence type="ECO:0000313" key="2">
    <source>
        <dbReference type="EMBL" id="CAI8583460.1"/>
    </source>
</evidence>
<protein>
    <recommendedName>
        <fullName evidence="1">RNase H type-1 domain-containing protein</fullName>
    </recommendedName>
</protein>
<feature type="domain" description="RNase H type-1" evidence="1">
    <location>
        <begin position="34"/>
        <end position="104"/>
    </location>
</feature>
<dbReference type="EMBL" id="CATIWC010000703">
    <property type="protein sequence ID" value="CAI8583460.1"/>
    <property type="molecule type" value="Genomic_DNA"/>
</dbReference>
<dbReference type="Pfam" id="PF13456">
    <property type="entry name" value="RVT_3"/>
    <property type="match status" value="1"/>
</dbReference>
<dbReference type="InterPro" id="IPR002156">
    <property type="entry name" value="RNaseH_domain"/>
</dbReference>
<sequence>MRPPDPIGHILKQGENYKQAVNLYRTARDDTSGKNFIGASSAILVEFWGVLEGLQLSLKLGYNQVDLNVDVMEVAKAINDGKVGVVECVAILTKFLEVISSFAYSS</sequence>
<evidence type="ECO:0000259" key="1">
    <source>
        <dbReference type="Pfam" id="PF13456"/>
    </source>
</evidence>
<accession>A0AAV0YBX5</accession>
<dbReference type="Proteomes" id="UP001157006">
    <property type="component" value="Unassembled WGS sequence"/>
</dbReference>
<keyword evidence="3" id="KW-1185">Reference proteome</keyword>
<gene>
    <name evidence="2" type="ORF">VFH_U028360</name>
</gene>
<dbReference type="GO" id="GO:0004523">
    <property type="term" value="F:RNA-DNA hybrid ribonuclease activity"/>
    <property type="evidence" value="ECO:0007669"/>
    <property type="project" value="InterPro"/>
</dbReference>
<evidence type="ECO:0000313" key="3">
    <source>
        <dbReference type="Proteomes" id="UP001157006"/>
    </source>
</evidence>
<comment type="caution">
    <text evidence="2">The sequence shown here is derived from an EMBL/GenBank/DDBJ whole genome shotgun (WGS) entry which is preliminary data.</text>
</comment>
<organism evidence="2 3">
    <name type="scientific">Vicia faba</name>
    <name type="common">Broad bean</name>
    <name type="synonym">Faba vulgaris</name>
    <dbReference type="NCBI Taxonomy" id="3906"/>
    <lineage>
        <taxon>Eukaryota</taxon>
        <taxon>Viridiplantae</taxon>
        <taxon>Streptophyta</taxon>
        <taxon>Embryophyta</taxon>
        <taxon>Tracheophyta</taxon>
        <taxon>Spermatophyta</taxon>
        <taxon>Magnoliopsida</taxon>
        <taxon>eudicotyledons</taxon>
        <taxon>Gunneridae</taxon>
        <taxon>Pentapetalae</taxon>
        <taxon>rosids</taxon>
        <taxon>fabids</taxon>
        <taxon>Fabales</taxon>
        <taxon>Fabaceae</taxon>
        <taxon>Papilionoideae</taxon>
        <taxon>50 kb inversion clade</taxon>
        <taxon>NPAAA clade</taxon>
        <taxon>Hologalegina</taxon>
        <taxon>IRL clade</taxon>
        <taxon>Fabeae</taxon>
        <taxon>Vicia</taxon>
    </lineage>
</organism>
<proteinExistence type="predicted"/>
<dbReference type="GO" id="GO:0003676">
    <property type="term" value="F:nucleic acid binding"/>
    <property type="evidence" value="ECO:0007669"/>
    <property type="project" value="InterPro"/>
</dbReference>